<dbReference type="KEGG" id="npi:G7071_10570"/>
<protein>
    <submittedName>
        <fullName evidence="1">Uncharacterized protein</fullName>
    </submittedName>
</protein>
<name>A0A6G7YGB7_9ACTN</name>
<gene>
    <name evidence="1" type="ORF">G7071_10570</name>
</gene>
<organism evidence="1 2">
    <name type="scientific">Nocardioides piscis</name>
    <dbReference type="NCBI Taxonomy" id="2714938"/>
    <lineage>
        <taxon>Bacteria</taxon>
        <taxon>Bacillati</taxon>
        <taxon>Actinomycetota</taxon>
        <taxon>Actinomycetes</taxon>
        <taxon>Propionibacteriales</taxon>
        <taxon>Nocardioidaceae</taxon>
        <taxon>Nocardioides</taxon>
    </lineage>
</organism>
<dbReference type="EMBL" id="CP049866">
    <property type="protein sequence ID" value="QIK75820.1"/>
    <property type="molecule type" value="Genomic_DNA"/>
</dbReference>
<accession>A0A6G7YGB7</accession>
<sequence>MVIGDLGQDIGNLLAVVALLISGHGYFKDSHRAALVWALSYGPARE</sequence>
<evidence type="ECO:0000313" key="2">
    <source>
        <dbReference type="Proteomes" id="UP000502035"/>
    </source>
</evidence>
<dbReference type="Proteomes" id="UP000502035">
    <property type="component" value="Chromosome"/>
</dbReference>
<keyword evidence="2" id="KW-1185">Reference proteome</keyword>
<proteinExistence type="predicted"/>
<reference evidence="1 2" key="1">
    <citation type="submission" date="2020-03" db="EMBL/GenBank/DDBJ databases">
        <title>Nocardioides sp. nov., isolated from fish.</title>
        <authorList>
            <person name="Hyun D.-W."/>
            <person name="Bae J.-W."/>
        </authorList>
    </citation>
    <scope>NUCLEOTIDE SEQUENCE [LARGE SCALE GENOMIC DNA]</scope>
    <source>
        <strain evidence="1 2">HDW12A</strain>
    </source>
</reference>
<evidence type="ECO:0000313" key="1">
    <source>
        <dbReference type="EMBL" id="QIK75820.1"/>
    </source>
</evidence>
<dbReference type="RefSeq" id="WP_166318293.1">
    <property type="nucleotide sequence ID" value="NZ_CP049866.1"/>
</dbReference>
<dbReference type="AlphaFoldDB" id="A0A6G7YGB7"/>